<dbReference type="AlphaFoldDB" id="A0A0R2FJV4"/>
<evidence type="ECO:0000313" key="12">
    <source>
        <dbReference type="Proteomes" id="UP000051751"/>
    </source>
</evidence>
<gene>
    <name evidence="9" type="ORF">IV38_GL001122</name>
    <name evidence="10" type="ORF">IV40_GL000731</name>
</gene>
<sequence>MQKKLKLKWLLAGSLFSNIGNSFIWPLTTVYMHERLKESLVVVGIVLLFNSLASILGNFVGGRLFDKIQPYKIILAAIVTAGIPMIILIFSNGWPVFPILLIIIGFGNGIILTLLNSLGTTIQDKDGRYVFNMLYFFQNLGNVIGTSMVGFIYGYSFSLLFVIAATLYFLFFIVASRTYRVTIPRKKPAVKKQTGKPQKMPRPNMILIYIFGITLFIVWMAYEQWLSNLSVYMTDLKIPLRNYSLLWTINGGLIVLTQLFINWNDGRILKNIYHQIYLGFLLCVSSFGILLFAHQYWQFILAMCVLTLGESAAFPSVPALVNDLSPYNEKGHYQGLISAFPALGRALGPLAGSLLIEHGSYKLLFIVCMAVMLVFIAITQFVTFRLKNKIKVYE</sequence>
<evidence type="ECO:0000313" key="9">
    <source>
        <dbReference type="EMBL" id="KRN28914.1"/>
    </source>
</evidence>
<name>A0A0R2FJV4_9LACO</name>
<proteinExistence type="predicted"/>
<evidence type="ECO:0000259" key="8">
    <source>
        <dbReference type="PROSITE" id="PS50850"/>
    </source>
</evidence>
<feature type="transmembrane region" description="Helical" evidence="7">
    <location>
        <begin position="363"/>
        <end position="384"/>
    </location>
</feature>
<dbReference type="InterPro" id="IPR036259">
    <property type="entry name" value="MFS_trans_sf"/>
</dbReference>
<evidence type="ECO:0000256" key="2">
    <source>
        <dbReference type="ARBA" id="ARBA00022448"/>
    </source>
</evidence>
<keyword evidence="11" id="KW-1185">Reference proteome</keyword>
<feature type="transmembrane region" description="Helical" evidence="7">
    <location>
        <begin position="40"/>
        <end position="61"/>
    </location>
</feature>
<dbReference type="Proteomes" id="UP000051751">
    <property type="component" value="Unassembled WGS sequence"/>
</dbReference>
<feature type="transmembrane region" description="Helical" evidence="7">
    <location>
        <begin position="96"/>
        <end position="118"/>
    </location>
</feature>
<evidence type="ECO:0000256" key="7">
    <source>
        <dbReference type="SAM" id="Phobius"/>
    </source>
</evidence>
<dbReference type="PATRIC" id="fig|81857.3.peg.1128"/>
<feature type="domain" description="Major facilitator superfamily (MFS) profile" evidence="8">
    <location>
        <begin position="6"/>
        <end position="387"/>
    </location>
</feature>
<dbReference type="GO" id="GO:0005886">
    <property type="term" value="C:plasma membrane"/>
    <property type="evidence" value="ECO:0007669"/>
    <property type="project" value="UniProtKB-SubCell"/>
</dbReference>
<dbReference type="GO" id="GO:0022857">
    <property type="term" value="F:transmembrane transporter activity"/>
    <property type="evidence" value="ECO:0007669"/>
    <property type="project" value="InterPro"/>
</dbReference>
<comment type="caution">
    <text evidence="9">The sequence shown here is derived from an EMBL/GenBank/DDBJ whole genome shotgun (WGS) entry which is preliminary data.</text>
</comment>
<keyword evidence="3" id="KW-1003">Cell membrane</keyword>
<evidence type="ECO:0000256" key="5">
    <source>
        <dbReference type="ARBA" id="ARBA00022989"/>
    </source>
</evidence>
<accession>A0A0R2FJV4</accession>
<dbReference type="PROSITE" id="PS50850">
    <property type="entry name" value="MFS"/>
    <property type="match status" value="1"/>
</dbReference>
<dbReference type="Gene3D" id="1.20.1250.20">
    <property type="entry name" value="MFS general substrate transporter like domains"/>
    <property type="match status" value="2"/>
</dbReference>
<evidence type="ECO:0000256" key="1">
    <source>
        <dbReference type="ARBA" id="ARBA00004651"/>
    </source>
</evidence>
<evidence type="ECO:0000313" key="11">
    <source>
        <dbReference type="Proteomes" id="UP000051645"/>
    </source>
</evidence>
<evidence type="ECO:0000256" key="3">
    <source>
        <dbReference type="ARBA" id="ARBA00022475"/>
    </source>
</evidence>
<evidence type="ECO:0000313" key="10">
    <source>
        <dbReference type="EMBL" id="KRN32676.1"/>
    </source>
</evidence>
<feature type="transmembrane region" description="Helical" evidence="7">
    <location>
        <begin position="204"/>
        <end position="222"/>
    </location>
</feature>
<feature type="transmembrane region" description="Helical" evidence="7">
    <location>
        <begin position="7"/>
        <end position="28"/>
    </location>
</feature>
<keyword evidence="5 7" id="KW-1133">Transmembrane helix</keyword>
<dbReference type="InterPro" id="IPR020846">
    <property type="entry name" value="MFS_dom"/>
</dbReference>
<dbReference type="PANTHER" id="PTHR23517">
    <property type="entry name" value="RESISTANCE PROTEIN MDTM, PUTATIVE-RELATED-RELATED"/>
    <property type="match status" value="1"/>
</dbReference>
<protein>
    <submittedName>
        <fullName evidence="9">Major facilitator superfamily permease</fullName>
    </submittedName>
</protein>
<dbReference type="SUPFAM" id="SSF103473">
    <property type="entry name" value="MFS general substrate transporter"/>
    <property type="match status" value="1"/>
</dbReference>
<evidence type="ECO:0000256" key="4">
    <source>
        <dbReference type="ARBA" id="ARBA00022692"/>
    </source>
</evidence>
<feature type="transmembrane region" description="Helical" evidence="7">
    <location>
        <begin position="159"/>
        <end position="183"/>
    </location>
</feature>
<dbReference type="RefSeq" id="WP_057768936.1">
    <property type="nucleotide sequence ID" value="NZ_JQAT01000002.1"/>
</dbReference>
<dbReference type="Proteomes" id="UP000051645">
    <property type="component" value="Unassembled WGS sequence"/>
</dbReference>
<feature type="transmembrane region" description="Helical" evidence="7">
    <location>
        <begin position="73"/>
        <end position="90"/>
    </location>
</feature>
<dbReference type="EMBL" id="JQAZ01000002">
    <property type="protein sequence ID" value="KRN32676.1"/>
    <property type="molecule type" value="Genomic_DNA"/>
</dbReference>
<dbReference type="Pfam" id="PF07690">
    <property type="entry name" value="MFS_1"/>
    <property type="match status" value="2"/>
</dbReference>
<organism evidence="9 12">
    <name type="scientific">Lactobacillus selangorensis</name>
    <dbReference type="NCBI Taxonomy" id="81857"/>
    <lineage>
        <taxon>Bacteria</taxon>
        <taxon>Bacillati</taxon>
        <taxon>Bacillota</taxon>
        <taxon>Bacilli</taxon>
        <taxon>Lactobacillales</taxon>
        <taxon>Lactobacillaceae</taxon>
        <taxon>Lactobacillus</taxon>
    </lineage>
</organism>
<feature type="transmembrane region" description="Helical" evidence="7">
    <location>
        <begin position="242"/>
        <end position="263"/>
    </location>
</feature>
<keyword evidence="6 7" id="KW-0472">Membrane</keyword>
<dbReference type="STRING" id="81857.IV38_GL001122"/>
<comment type="subcellular location">
    <subcellularLocation>
        <location evidence="1">Cell membrane</location>
        <topology evidence="1">Multi-pass membrane protein</topology>
    </subcellularLocation>
</comment>
<reference evidence="11 12" key="1">
    <citation type="journal article" date="2015" name="Genome Announc.">
        <title>Expanding the biotechnology potential of lactobacilli through comparative genomics of 213 strains and associated genera.</title>
        <authorList>
            <person name="Sun Z."/>
            <person name="Harris H.M."/>
            <person name="McCann A."/>
            <person name="Guo C."/>
            <person name="Argimon S."/>
            <person name="Zhang W."/>
            <person name="Yang X."/>
            <person name="Jeffery I.B."/>
            <person name="Cooney J.C."/>
            <person name="Kagawa T.F."/>
            <person name="Liu W."/>
            <person name="Song Y."/>
            <person name="Salvetti E."/>
            <person name="Wrobel A."/>
            <person name="Rasinkangas P."/>
            <person name="Parkhill J."/>
            <person name="Rea M.C."/>
            <person name="O'Sullivan O."/>
            <person name="Ritari J."/>
            <person name="Douillard F.P."/>
            <person name="Paul Ross R."/>
            <person name="Yang R."/>
            <person name="Briner A.E."/>
            <person name="Felis G.E."/>
            <person name="de Vos W.M."/>
            <person name="Barrangou R."/>
            <person name="Klaenhammer T.R."/>
            <person name="Caufield P.W."/>
            <person name="Cui Y."/>
            <person name="Zhang H."/>
            <person name="O'Toole P.W."/>
        </authorList>
    </citation>
    <scope>NUCLEOTIDE SEQUENCE [LARGE SCALE GENOMIC DNA]</scope>
    <source>
        <strain evidence="9 12">ATCC BAA-66</strain>
        <strain evidence="10 11">DSM 13344</strain>
    </source>
</reference>
<dbReference type="EMBL" id="JQAT01000002">
    <property type="protein sequence ID" value="KRN28914.1"/>
    <property type="molecule type" value="Genomic_DNA"/>
</dbReference>
<dbReference type="PANTHER" id="PTHR23517:SF10">
    <property type="entry name" value="MAJOR FACILITATOR SUPERFAMILY (MFS) PROFILE DOMAIN-CONTAINING PROTEIN"/>
    <property type="match status" value="1"/>
</dbReference>
<feature type="transmembrane region" description="Helical" evidence="7">
    <location>
        <begin position="130"/>
        <end position="153"/>
    </location>
</feature>
<feature type="transmembrane region" description="Helical" evidence="7">
    <location>
        <begin position="275"/>
        <end position="293"/>
    </location>
</feature>
<keyword evidence="2" id="KW-0813">Transport</keyword>
<dbReference type="InterPro" id="IPR011701">
    <property type="entry name" value="MFS"/>
</dbReference>
<dbReference type="CDD" id="cd17329">
    <property type="entry name" value="MFS_MdtH_MDR_like"/>
    <property type="match status" value="1"/>
</dbReference>
<dbReference type="InterPro" id="IPR050171">
    <property type="entry name" value="MFS_Transporters"/>
</dbReference>
<evidence type="ECO:0000256" key="6">
    <source>
        <dbReference type="ARBA" id="ARBA00023136"/>
    </source>
</evidence>
<keyword evidence="4 7" id="KW-0812">Transmembrane</keyword>